<organism evidence="3 4">
    <name type="scientific">Aureobasidium pullulans</name>
    <name type="common">Black yeast</name>
    <name type="synonym">Pullularia pullulans</name>
    <dbReference type="NCBI Taxonomy" id="5580"/>
    <lineage>
        <taxon>Eukaryota</taxon>
        <taxon>Fungi</taxon>
        <taxon>Dikarya</taxon>
        <taxon>Ascomycota</taxon>
        <taxon>Pezizomycotina</taxon>
        <taxon>Dothideomycetes</taxon>
        <taxon>Dothideomycetidae</taxon>
        <taxon>Dothideales</taxon>
        <taxon>Saccotheciaceae</taxon>
        <taxon>Aureobasidium</taxon>
    </lineage>
</organism>
<dbReference type="AlphaFoldDB" id="A0A4S8Y1F7"/>
<reference evidence="3 4" key="1">
    <citation type="submission" date="2018-10" db="EMBL/GenBank/DDBJ databases">
        <title>Fifty Aureobasidium pullulans genomes reveal a recombining polyextremotolerant generalist.</title>
        <authorList>
            <person name="Gostincar C."/>
            <person name="Turk M."/>
            <person name="Zajc J."/>
            <person name="Gunde-Cimerman N."/>
        </authorList>
    </citation>
    <scope>NUCLEOTIDE SEQUENCE [LARGE SCALE GENOMIC DNA]</scope>
    <source>
        <strain evidence="3 4">EXF-11013</strain>
    </source>
</reference>
<dbReference type="Pfam" id="PF13460">
    <property type="entry name" value="NAD_binding_10"/>
    <property type="match status" value="1"/>
</dbReference>
<dbReference type="Proteomes" id="UP000310687">
    <property type="component" value="Unassembled WGS sequence"/>
</dbReference>
<accession>A0A4S8Y1F7</accession>
<evidence type="ECO:0000313" key="3">
    <source>
        <dbReference type="EMBL" id="THW45106.1"/>
    </source>
</evidence>
<proteinExistence type="inferred from homology"/>
<sequence length="270" mass="28344">MASPSGRLQLLVRILLPSLNNDVAKSGGFAATARDCKMSTTTNTTSLPNILLIGATGRTGRLVLESALTRGYKVTALIRPSSTLPSHPSLTISKGSPLETGDITTALATTNGPVVLISTLGQTRTSGNPFAATTSPPLFMSASATAVAEAIKGQPADKVKKVIIMSMFGTNSSFSNLNFLMRATMTYSNMRQTLEDQNAVDKVIKESGMVFVMPRPAMLKGDTALSVKILGDAGEKSGFMPSVSAKSVAEFILDATVSQEWDGRTPVLAN</sequence>
<protein>
    <recommendedName>
        <fullName evidence="2">NAD(P)-binding domain-containing protein</fullName>
    </recommendedName>
</protein>
<dbReference type="SUPFAM" id="SSF51735">
    <property type="entry name" value="NAD(P)-binding Rossmann-fold domains"/>
    <property type="match status" value="1"/>
</dbReference>
<comment type="similarity">
    <text evidence="1">Belongs to the avfA family.</text>
</comment>
<evidence type="ECO:0000259" key="2">
    <source>
        <dbReference type="Pfam" id="PF13460"/>
    </source>
</evidence>
<dbReference type="InterPro" id="IPR051606">
    <property type="entry name" value="Polyketide_Oxido-like"/>
</dbReference>
<dbReference type="InterPro" id="IPR036291">
    <property type="entry name" value="NAD(P)-bd_dom_sf"/>
</dbReference>
<name>A0A4S8Y1F7_AURPU</name>
<evidence type="ECO:0000313" key="4">
    <source>
        <dbReference type="Proteomes" id="UP000310687"/>
    </source>
</evidence>
<dbReference type="PANTHER" id="PTHR43355">
    <property type="entry name" value="FLAVIN REDUCTASE (NADPH)"/>
    <property type="match status" value="1"/>
</dbReference>
<dbReference type="EMBL" id="QZAL01000037">
    <property type="protein sequence ID" value="THW45106.1"/>
    <property type="molecule type" value="Genomic_DNA"/>
</dbReference>
<gene>
    <name evidence="3" type="ORF">D6D22_03675</name>
</gene>
<dbReference type="GO" id="GO:0042602">
    <property type="term" value="F:riboflavin reductase (NADPH) activity"/>
    <property type="evidence" value="ECO:0007669"/>
    <property type="project" value="TreeGrafter"/>
</dbReference>
<dbReference type="GO" id="GO:0004074">
    <property type="term" value="F:biliverdin reductase [NAD(P)H] activity"/>
    <property type="evidence" value="ECO:0007669"/>
    <property type="project" value="TreeGrafter"/>
</dbReference>
<comment type="caution">
    <text evidence="3">The sequence shown here is derived from an EMBL/GenBank/DDBJ whole genome shotgun (WGS) entry which is preliminary data.</text>
</comment>
<dbReference type="Gene3D" id="3.40.50.720">
    <property type="entry name" value="NAD(P)-binding Rossmann-like Domain"/>
    <property type="match status" value="1"/>
</dbReference>
<dbReference type="InterPro" id="IPR016040">
    <property type="entry name" value="NAD(P)-bd_dom"/>
</dbReference>
<feature type="domain" description="NAD(P)-binding" evidence="2">
    <location>
        <begin position="54"/>
        <end position="255"/>
    </location>
</feature>
<evidence type="ECO:0000256" key="1">
    <source>
        <dbReference type="ARBA" id="ARBA00038376"/>
    </source>
</evidence>
<dbReference type="PANTHER" id="PTHR43355:SF2">
    <property type="entry name" value="FLAVIN REDUCTASE (NADPH)"/>
    <property type="match status" value="1"/>
</dbReference>